<feature type="domain" description="CRIB" evidence="11">
    <location>
        <begin position="21"/>
        <end position="34"/>
    </location>
</feature>
<dbReference type="PROSITE" id="PS00107">
    <property type="entry name" value="PROTEIN_KINASE_ATP"/>
    <property type="match status" value="1"/>
</dbReference>
<keyword evidence="6 8" id="KW-0067">ATP-binding</keyword>
<dbReference type="Gene3D" id="1.10.510.10">
    <property type="entry name" value="Transferase(Phosphotransferase) domain 1"/>
    <property type="match status" value="1"/>
</dbReference>
<evidence type="ECO:0000256" key="5">
    <source>
        <dbReference type="ARBA" id="ARBA00022741"/>
    </source>
</evidence>
<dbReference type="Pfam" id="PF00069">
    <property type="entry name" value="Pkinase"/>
    <property type="match status" value="1"/>
</dbReference>
<dbReference type="InterPro" id="IPR000719">
    <property type="entry name" value="Prot_kinase_dom"/>
</dbReference>
<feature type="region of interest" description="Disordered" evidence="9">
    <location>
        <begin position="107"/>
        <end position="143"/>
    </location>
</feature>
<dbReference type="GO" id="GO:0046872">
    <property type="term" value="F:metal ion binding"/>
    <property type="evidence" value="ECO:0007669"/>
    <property type="project" value="UniProtKB-KW"/>
</dbReference>
<keyword evidence="3" id="KW-0808">Transferase</keyword>
<dbReference type="SMART" id="SM00285">
    <property type="entry name" value="PBD"/>
    <property type="match status" value="1"/>
</dbReference>
<feature type="compositionally biased region" description="Polar residues" evidence="9">
    <location>
        <begin position="113"/>
        <end position="124"/>
    </location>
</feature>
<organism evidence="12 13">
    <name type="scientific">Oopsacas minuta</name>
    <dbReference type="NCBI Taxonomy" id="111878"/>
    <lineage>
        <taxon>Eukaryota</taxon>
        <taxon>Metazoa</taxon>
        <taxon>Porifera</taxon>
        <taxon>Hexactinellida</taxon>
        <taxon>Hexasterophora</taxon>
        <taxon>Lyssacinosida</taxon>
        <taxon>Leucopsacidae</taxon>
        <taxon>Oopsacas</taxon>
    </lineage>
</organism>
<evidence type="ECO:0000259" key="11">
    <source>
        <dbReference type="PROSITE" id="PS50108"/>
    </source>
</evidence>
<evidence type="ECO:0000313" key="13">
    <source>
        <dbReference type="Proteomes" id="UP001165289"/>
    </source>
</evidence>
<keyword evidence="7" id="KW-0460">Magnesium</keyword>
<sequence>MNSIRNIVRSSKDRPKQRLVISGPINFEHRFHASYSQEKGFFDGLPPQWRSLVETCPSYPRRQGIVSSNDNTDLDSVFKFLEESETASSQAINSITHYKLSSTKSAPYIPPSSKLSQSNGSFVRTSDHSLNQSSVSNSSDQLSSLRPVRNLGQEREIFFVAPSLRSFQTTSPLRVPRSPSCGLEFHPRNSPISTPCDQLTHSEKRSIGHKRNYSDNSVTCCPPVLEMLIEQSTETTPISRKRTSPCHFSYDDFTDKLKYVVLPGDPRIRFKLLFRIGAGSTASVWKARDVLEDRPVAVKRMDVRRQQRRELLFNEVVISKTLDHDRVVTSYGSYLIENELWLIMHLMELGALTEVVLSRRLSESEAALVCRDTLLALDYLHSRGIIHRDIKSDSILLDNEGRVKLSDFGYCARIKVSDPQRSRRKSLVGTPYWMAPEVILRQPYGTEVDIWSLGIMLIEMMEGEPPHFRETQSVAMGLVVTNPSPVLANQERYSSQLTDFISHLLVKDPRLRSNARDLLSHPFLTKAVLRLSCPDMQSYC</sequence>
<dbReference type="SUPFAM" id="SSF56112">
    <property type="entry name" value="Protein kinase-like (PK-like)"/>
    <property type="match status" value="1"/>
</dbReference>
<proteinExistence type="predicted"/>
<keyword evidence="13" id="KW-1185">Reference proteome</keyword>
<evidence type="ECO:0000256" key="8">
    <source>
        <dbReference type="PROSITE-ProRule" id="PRU10141"/>
    </source>
</evidence>
<keyword evidence="12" id="KW-0418">Kinase</keyword>
<dbReference type="InterPro" id="IPR017441">
    <property type="entry name" value="Protein_kinase_ATP_BS"/>
</dbReference>
<evidence type="ECO:0000256" key="4">
    <source>
        <dbReference type="ARBA" id="ARBA00022723"/>
    </source>
</evidence>
<evidence type="ECO:0000256" key="9">
    <source>
        <dbReference type="SAM" id="MobiDB-lite"/>
    </source>
</evidence>
<feature type="compositionally biased region" description="Low complexity" evidence="9">
    <location>
        <begin position="128"/>
        <end position="143"/>
    </location>
</feature>
<dbReference type="InterPro" id="IPR011009">
    <property type="entry name" value="Kinase-like_dom_sf"/>
</dbReference>
<dbReference type="AlphaFoldDB" id="A0AAV7JC97"/>
<feature type="domain" description="Protein kinase" evidence="10">
    <location>
        <begin position="270"/>
        <end position="524"/>
    </location>
</feature>
<evidence type="ECO:0000313" key="12">
    <source>
        <dbReference type="EMBL" id="KAI6646347.1"/>
    </source>
</evidence>
<dbReference type="PANTHER" id="PTHR45832:SF8">
    <property type="entry name" value="PROTEIN KINASE DOMAIN-CONTAINING PROTEIN"/>
    <property type="match status" value="1"/>
</dbReference>
<evidence type="ECO:0000256" key="7">
    <source>
        <dbReference type="ARBA" id="ARBA00022842"/>
    </source>
</evidence>
<name>A0AAV7JC97_9METZ</name>
<dbReference type="Proteomes" id="UP001165289">
    <property type="component" value="Unassembled WGS sequence"/>
</dbReference>
<reference evidence="12 13" key="1">
    <citation type="journal article" date="2023" name="BMC Biol.">
        <title>The compact genome of the sponge Oopsacas minuta (Hexactinellida) is lacking key metazoan core genes.</title>
        <authorList>
            <person name="Santini S."/>
            <person name="Schenkelaars Q."/>
            <person name="Jourda C."/>
            <person name="Duchesne M."/>
            <person name="Belahbib H."/>
            <person name="Rocher C."/>
            <person name="Selva M."/>
            <person name="Riesgo A."/>
            <person name="Vervoort M."/>
            <person name="Leys S.P."/>
            <person name="Kodjabachian L."/>
            <person name="Le Bivic A."/>
            <person name="Borchiellini C."/>
            <person name="Claverie J.M."/>
            <person name="Renard E."/>
        </authorList>
    </citation>
    <scope>NUCLEOTIDE SEQUENCE [LARGE SCALE GENOMIC DNA]</scope>
    <source>
        <strain evidence="12">SPO-2</strain>
    </source>
</reference>
<dbReference type="InterPro" id="IPR036936">
    <property type="entry name" value="CRIB_dom_sf"/>
</dbReference>
<dbReference type="EMBL" id="JAKMXF010000356">
    <property type="protein sequence ID" value="KAI6646347.1"/>
    <property type="molecule type" value="Genomic_DNA"/>
</dbReference>
<dbReference type="PROSITE" id="PS50108">
    <property type="entry name" value="CRIB"/>
    <property type="match status" value="1"/>
</dbReference>
<dbReference type="Gene3D" id="3.90.810.10">
    <property type="entry name" value="CRIB domain"/>
    <property type="match status" value="1"/>
</dbReference>
<evidence type="ECO:0000256" key="1">
    <source>
        <dbReference type="ARBA" id="ARBA00001946"/>
    </source>
</evidence>
<evidence type="ECO:0000259" key="10">
    <source>
        <dbReference type="PROSITE" id="PS50011"/>
    </source>
</evidence>
<dbReference type="InterPro" id="IPR051931">
    <property type="entry name" value="PAK3-like"/>
</dbReference>
<evidence type="ECO:0000256" key="2">
    <source>
        <dbReference type="ARBA" id="ARBA00012513"/>
    </source>
</evidence>
<dbReference type="FunFam" id="1.10.510.10:FF:000768">
    <property type="entry name" value="Non-specific serine/threonine protein kinase"/>
    <property type="match status" value="1"/>
</dbReference>
<dbReference type="PANTHER" id="PTHR45832">
    <property type="entry name" value="SERINE/THREONINE-PROTEIN KINASE SAMKA-RELATED-RELATED"/>
    <property type="match status" value="1"/>
</dbReference>
<evidence type="ECO:0000256" key="3">
    <source>
        <dbReference type="ARBA" id="ARBA00022679"/>
    </source>
</evidence>
<protein>
    <recommendedName>
        <fullName evidence="2">non-specific serine/threonine protein kinase</fullName>
        <ecNumber evidence="2">2.7.11.1</ecNumber>
    </recommendedName>
</protein>
<dbReference type="Pfam" id="PF00786">
    <property type="entry name" value="PBD"/>
    <property type="match status" value="1"/>
</dbReference>
<comment type="cofactor">
    <cofactor evidence="1">
        <name>Mg(2+)</name>
        <dbReference type="ChEBI" id="CHEBI:18420"/>
    </cofactor>
</comment>
<evidence type="ECO:0000256" key="6">
    <source>
        <dbReference type="ARBA" id="ARBA00022840"/>
    </source>
</evidence>
<accession>A0AAV7JC97</accession>
<keyword evidence="4" id="KW-0479">Metal-binding</keyword>
<feature type="binding site" evidence="8">
    <location>
        <position position="299"/>
    </location>
    <ligand>
        <name>ATP</name>
        <dbReference type="ChEBI" id="CHEBI:30616"/>
    </ligand>
</feature>
<gene>
    <name evidence="12" type="ORF">LOD99_9298</name>
</gene>
<dbReference type="Gene3D" id="3.30.200.20">
    <property type="entry name" value="Phosphorylase Kinase, domain 1"/>
    <property type="match status" value="1"/>
</dbReference>
<comment type="caution">
    <text evidence="12">The sequence shown here is derived from an EMBL/GenBank/DDBJ whole genome shotgun (WGS) entry which is preliminary data.</text>
</comment>
<dbReference type="GO" id="GO:0004674">
    <property type="term" value="F:protein serine/threonine kinase activity"/>
    <property type="evidence" value="ECO:0007669"/>
    <property type="project" value="UniProtKB-EC"/>
</dbReference>
<dbReference type="GO" id="GO:0005524">
    <property type="term" value="F:ATP binding"/>
    <property type="evidence" value="ECO:0007669"/>
    <property type="project" value="UniProtKB-UniRule"/>
</dbReference>
<dbReference type="PROSITE" id="PS50011">
    <property type="entry name" value="PROTEIN_KINASE_DOM"/>
    <property type="match status" value="1"/>
</dbReference>
<dbReference type="InterPro" id="IPR000095">
    <property type="entry name" value="CRIB_dom"/>
</dbReference>
<keyword evidence="5 8" id="KW-0547">Nucleotide-binding</keyword>
<dbReference type="EC" id="2.7.11.1" evidence="2"/>